<feature type="transmembrane region" description="Helical" evidence="7">
    <location>
        <begin position="132"/>
        <end position="151"/>
    </location>
</feature>
<evidence type="ECO:0000256" key="3">
    <source>
        <dbReference type="ARBA" id="ARBA00022692"/>
    </source>
</evidence>
<dbReference type="PROSITE" id="PS50939">
    <property type="entry name" value="CYTOCHROME_B561"/>
    <property type="match status" value="1"/>
</dbReference>
<evidence type="ECO:0000256" key="8">
    <source>
        <dbReference type="SAM" id="SignalP"/>
    </source>
</evidence>
<evidence type="ECO:0000259" key="9">
    <source>
        <dbReference type="PROSITE" id="PS50939"/>
    </source>
</evidence>
<evidence type="ECO:0000313" key="10">
    <source>
        <dbReference type="EMBL" id="TKR92611.1"/>
    </source>
</evidence>
<dbReference type="Proteomes" id="UP000298663">
    <property type="component" value="Unassembled WGS sequence"/>
</dbReference>
<dbReference type="Pfam" id="PF03188">
    <property type="entry name" value="Cytochrom_B561"/>
    <property type="match status" value="1"/>
</dbReference>
<dbReference type="CDD" id="cd08760">
    <property type="entry name" value="Cyt_b561_FRRS1_like"/>
    <property type="match status" value="1"/>
</dbReference>
<keyword evidence="3 7" id="KW-0812">Transmembrane</keyword>
<dbReference type="Gene3D" id="1.20.120.1770">
    <property type="match status" value="1"/>
</dbReference>
<evidence type="ECO:0000256" key="4">
    <source>
        <dbReference type="ARBA" id="ARBA00022982"/>
    </source>
</evidence>
<dbReference type="SMART" id="SM00665">
    <property type="entry name" value="B561"/>
    <property type="match status" value="1"/>
</dbReference>
<dbReference type="OrthoDB" id="2419613at2759"/>
<keyword evidence="6 7" id="KW-0472">Membrane</keyword>
<sequence>MEFRSSQVLLPSVLFAVLMAAKPSEQLSDETPKTSSLISHEQKWLLTKIHGIAFIFAWFLFVPVAVGGARYCKNYLTQYTPMGLRVWYHAHRTLNLIAVALMIVGLTTIFIAHEWRWLGPQIGGKKNTSATAYHTMFGILSVLLAWIQPFNSLFRCNPSHRLRSLFNWSHRLLGLTSLVFASAAIFIACVYFYKHLTSTTNAIIFCSLCIGVILGTVVFMELIAWKNRSVEESLLAELESDKHLYSTIATNYH</sequence>
<feature type="transmembrane region" description="Helical" evidence="7">
    <location>
        <begin position="93"/>
        <end position="112"/>
    </location>
</feature>
<protein>
    <recommendedName>
        <fullName evidence="9">Cytochrome b561 domain-containing protein</fullName>
    </recommendedName>
</protein>
<comment type="caution">
    <text evidence="10">The sequence shown here is derived from an EMBL/GenBank/DDBJ whole genome shotgun (WGS) entry which is preliminary data.</text>
</comment>
<evidence type="ECO:0000256" key="2">
    <source>
        <dbReference type="ARBA" id="ARBA00022448"/>
    </source>
</evidence>
<evidence type="ECO:0000256" key="6">
    <source>
        <dbReference type="ARBA" id="ARBA00023136"/>
    </source>
</evidence>
<dbReference type="GO" id="GO:0016020">
    <property type="term" value="C:membrane"/>
    <property type="evidence" value="ECO:0007669"/>
    <property type="project" value="UniProtKB-SubCell"/>
</dbReference>
<dbReference type="EMBL" id="AZBU02000002">
    <property type="protein sequence ID" value="TKR92611.1"/>
    <property type="molecule type" value="Genomic_DNA"/>
</dbReference>
<evidence type="ECO:0000256" key="1">
    <source>
        <dbReference type="ARBA" id="ARBA00004370"/>
    </source>
</evidence>
<accession>A0A4U5P9C0</accession>
<dbReference type="PANTHER" id="PTHR23130:SF171">
    <property type="entry name" value="OS01G0895300 PROTEIN"/>
    <property type="match status" value="1"/>
</dbReference>
<feature type="transmembrane region" description="Helical" evidence="7">
    <location>
        <begin position="172"/>
        <end position="193"/>
    </location>
</feature>
<dbReference type="PANTHER" id="PTHR23130">
    <property type="entry name" value="CYTOCHROME B561 AND DOMON DOMAIN-CONTAINING PROTEIN"/>
    <property type="match status" value="1"/>
</dbReference>
<keyword evidence="2" id="KW-0813">Transport</keyword>
<name>A0A4U5P9C0_STECR</name>
<keyword evidence="8" id="KW-0732">Signal</keyword>
<proteinExistence type="predicted"/>
<keyword evidence="11" id="KW-1185">Reference proteome</keyword>
<gene>
    <name evidence="10" type="ORF">L596_007233</name>
</gene>
<feature type="chain" id="PRO_5020190737" description="Cytochrome b561 domain-containing protein" evidence="8">
    <location>
        <begin position="21"/>
        <end position="253"/>
    </location>
</feature>
<feature type="signal peptide" evidence="8">
    <location>
        <begin position="1"/>
        <end position="20"/>
    </location>
</feature>
<dbReference type="AlphaFoldDB" id="A0A4U5P9C0"/>
<feature type="transmembrane region" description="Helical" evidence="7">
    <location>
        <begin position="199"/>
        <end position="225"/>
    </location>
</feature>
<feature type="transmembrane region" description="Helical" evidence="7">
    <location>
        <begin position="50"/>
        <end position="72"/>
    </location>
</feature>
<reference evidence="10 11" key="2">
    <citation type="journal article" date="2019" name="G3 (Bethesda)">
        <title>Hybrid Assembly of the Genome of the Entomopathogenic Nematode Steinernema carpocapsae Identifies the X-Chromosome.</title>
        <authorList>
            <person name="Serra L."/>
            <person name="Macchietto M."/>
            <person name="Macias-Munoz A."/>
            <person name="McGill C.J."/>
            <person name="Rodriguez I.M."/>
            <person name="Rodriguez B."/>
            <person name="Murad R."/>
            <person name="Mortazavi A."/>
        </authorList>
    </citation>
    <scope>NUCLEOTIDE SEQUENCE [LARGE SCALE GENOMIC DNA]</scope>
    <source>
        <strain evidence="10 11">ALL</strain>
    </source>
</reference>
<organism evidence="10 11">
    <name type="scientific">Steinernema carpocapsae</name>
    <name type="common">Entomopathogenic nematode</name>
    <dbReference type="NCBI Taxonomy" id="34508"/>
    <lineage>
        <taxon>Eukaryota</taxon>
        <taxon>Metazoa</taxon>
        <taxon>Ecdysozoa</taxon>
        <taxon>Nematoda</taxon>
        <taxon>Chromadorea</taxon>
        <taxon>Rhabditida</taxon>
        <taxon>Tylenchina</taxon>
        <taxon>Panagrolaimomorpha</taxon>
        <taxon>Strongyloidoidea</taxon>
        <taxon>Steinernematidae</taxon>
        <taxon>Steinernema</taxon>
    </lineage>
</organism>
<evidence type="ECO:0000313" key="11">
    <source>
        <dbReference type="Proteomes" id="UP000298663"/>
    </source>
</evidence>
<evidence type="ECO:0000256" key="7">
    <source>
        <dbReference type="SAM" id="Phobius"/>
    </source>
</evidence>
<reference evidence="10 11" key="1">
    <citation type="journal article" date="2015" name="Genome Biol.">
        <title>Comparative genomics of Steinernema reveals deeply conserved gene regulatory networks.</title>
        <authorList>
            <person name="Dillman A.R."/>
            <person name="Macchietto M."/>
            <person name="Porter C.F."/>
            <person name="Rogers A."/>
            <person name="Williams B."/>
            <person name="Antoshechkin I."/>
            <person name="Lee M.M."/>
            <person name="Goodwin Z."/>
            <person name="Lu X."/>
            <person name="Lewis E.E."/>
            <person name="Goodrich-Blair H."/>
            <person name="Stock S.P."/>
            <person name="Adams B.J."/>
            <person name="Sternberg P.W."/>
            <person name="Mortazavi A."/>
        </authorList>
    </citation>
    <scope>NUCLEOTIDE SEQUENCE [LARGE SCALE GENOMIC DNA]</scope>
    <source>
        <strain evidence="10 11">ALL</strain>
    </source>
</reference>
<evidence type="ECO:0000256" key="5">
    <source>
        <dbReference type="ARBA" id="ARBA00022989"/>
    </source>
</evidence>
<dbReference type="InterPro" id="IPR006593">
    <property type="entry name" value="Cyt_b561/ferric_Rdtase_TM"/>
</dbReference>
<feature type="domain" description="Cytochrome b561" evidence="9">
    <location>
        <begin position="14"/>
        <end position="224"/>
    </location>
</feature>
<dbReference type="STRING" id="34508.A0A4U5P9C0"/>
<comment type="subcellular location">
    <subcellularLocation>
        <location evidence="1">Membrane</location>
    </subcellularLocation>
</comment>
<keyword evidence="4" id="KW-0249">Electron transport</keyword>
<keyword evidence="5 7" id="KW-1133">Transmembrane helix</keyword>